<dbReference type="EMBL" id="MDEN01000051">
    <property type="protein sequence ID" value="OCX25207.1"/>
    <property type="molecule type" value="Genomic_DNA"/>
</dbReference>
<dbReference type="AlphaFoldDB" id="A0A1C2EE14"/>
<feature type="domain" description="GGDEF" evidence="8">
    <location>
        <begin position="306"/>
        <end position="439"/>
    </location>
</feature>
<comment type="subcellular location">
    <subcellularLocation>
        <location evidence="2">Cell inner membrane</location>
    </subcellularLocation>
</comment>
<dbReference type="SUPFAM" id="SSF55785">
    <property type="entry name" value="PYP-like sensor domain (PAS domain)"/>
    <property type="match status" value="1"/>
</dbReference>
<dbReference type="InterPro" id="IPR029787">
    <property type="entry name" value="Nucleotide_cyclase"/>
</dbReference>
<comment type="cofactor">
    <cofactor evidence="1">
        <name>Mg(2+)</name>
        <dbReference type="ChEBI" id="CHEBI:18420"/>
    </cofactor>
</comment>
<feature type="domain" description="EAL" evidence="7">
    <location>
        <begin position="448"/>
        <end position="702"/>
    </location>
</feature>
<evidence type="ECO:0000256" key="4">
    <source>
        <dbReference type="PROSITE-ProRule" id="PRU00169"/>
    </source>
</evidence>
<dbReference type="Pfam" id="PF00990">
    <property type="entry name" value="GGDEF"/>
    <property type="match status" value="1"/>
</dbReference>
<dbReference type="PANTHER" id="PTHR44757">
    <property type="entry name" value="DIGUANYLATE CYCLASE DGCP"/>
    <property type="match status" value="1"/>
</dbReference>
<dbReference type="CDD" id="cd01948">
    <property type="entry name" value="EAL"/>
    <property type="match status" value="1"/>
</dbReference>
<dbReference type="InterPro" id="IPR052155">
    <property type="entry name" value="Biofilm_reg_signaling"/>
</dbReference>
<keyword evidence="4" id="KW-0597">Phosphoprotein</keyword>
<keyword evidence="3" id="KW-0808">Transferase</keyword>
<organism evidence="9 10">
    <name type="scientific">Pseudomonas graminis</name>
    <dbReference type="NCBI Taxonomy" id="158627"/>
    <lineage>
        <taxon>Bacteria</taxon>
        <taxon>Pseudomonadati</taxon>
        <taxon>Pseudomonadota</taxon>
        <taxon>Gammaproteobacteria</taxon>
        <taxon>Pseudomonadales</taxon>
        <taxon>Pseudomonadaceae</taxon>
        <taxon>Pseudomonas</taxon>
    </lineage>
</organism>
<evidence type="ECO:0000256" key="3">
    <source>
        <dbReference type="ARBA" id="ARBA00022777"/>
    </source>
</evidence>
<dbReference type="InterPro" id="IPR001789">
    <property type="entry name" value="Sig_transdc_resp-reg_receiver"/>
</dbReference>
<dbReference type="Gene3D" id="3.30.450.20">
    <property type="entry name" value="PAS domain"/>
    <property type="match status" value="1"/>
</dbReference>
<dbReference type="SMART" id="SM00091">
    <property type="entry name" value="PAS"/>
    <property type="match status" value="1"/>
</dbReference>
<dbReference type="SMART" id="SM00267">
    <property type="entry name" value="GGDEF"/>
    <property type="match status" value="1"/>
</dbReference>
<dbReference type="OrthoDB" id="9804951at2"/>
<dbReference type="Proteomes" id="UP000095143">
    <property type="component" value="Unassembled WGS sequence"/>
</dbReference>
<comment type="caution">
    <text evidence="9">The sequence shown here is derived from an EMBL/GenBank/DDBJ whole genome shotgun (WGS) entry which is preliminary data.</text>
</comment>
<protein>
    <submittedName>
        <fullName evidence="9">Two-component system response regulator</fullName>
    </submittedName>
</protein>
<dbReference type="Gene3D" id="3.20.20.450">
    <property type="entry name" value="EAL domain"/>
    <property type="match status" value="1"/>
</dbReference>
<dbReference type="SUPFAM" id="SSF52172">
    <property type="entry name" value="CheY-like"/>
    <property type="match status" value="1"/>
</dbReference>
<dbReference type="NCBIfam" id="TIGR00229">
    <property type="entry name" value="sensory_box"/>
    <property type="match status" value="1"/>
</dbReference>
<feature type="domain" description="Response regulatory" evidence="5">
    <location>
        <begin position="14"/>
        <end position="131"/>
    </location>
</feature>
<reference evidence="9 10" key="1">
    <citation type="submission" date="2016-08" db="EMBL/GenBank/DDBJ databases">
        <title>Whole genome sequence of Pseudomonas graminis strain UASWS1507, a potential biological control agent for agriculture.</title>
        <authorList>
            <person name="Crovadore J."/>
            <person name="Calmin G."/>
            <person name="Chablais R."/>
            <person name="Cochard B."/>
            <person name="Lefort F."/>
        </authorList>
    </citation>
    <scope>NUCLEOTIDE SEQUENCE [LARGE SCALE GENOMIC DNA]</scope>
    <source>
        <strain evidence="9 10">UASWS1507</strain>
    </source>
</reference>
<dbReference type="PANTHER" id="PTHR44757:SF2">
    <property type="entry name" value="BIOFILM ARCHITECTURE MAINTENANCE PROTEIN MBAA"/>
    <property type="match status" value="1"/>
</dbReference>
<dbReference type="Pfam" id="PF00072">
    <property type="entry name" value="Response_reg"/>
    <property type="match status" value="1"/>
</dbReference>
<evidence type="ECO:0000313" key="10">
    <source>
        <dbReference type="Proteomes" id="UP000095143"/>
    </source>
</evidence>
<name>A0A1C2EE14_9PSED</name>
<dbReference type="PROSITE" id="PS50883">
    <property type="entry name" value="EAL"/>
    <property type="match status" value="1"/>
</dbReference>
<dbReference type="SMART" id="SM00448">
    <property type="entry name" value="REC"/>
    <property type="match status" value="1"/>
</dbReference>
<dbReference type="RefSeq" id="WP_065986576.1">
    <property type="nucleotide sequence ID" value="NZ_MDEN01000051.1"/>
</dbReference>
<dbReference type="Gene3D" id="3.30.70.270">
    <property type="match status" value="1"/>
</dbReference>
<dbReference type="GO" id="GO:0016301">
    <property type="term" value="F:kinase activity"/>
    <property type="evidence" value="ECO:0007669"/>
    <property type="project" value="UniProtKB-KW"/>
</dbReference>
<dbReference type="InterPro" id="IPR013656">
    <property type="entry name" value="PAS_4"/>
</dbReference>
<dbReference type="PROSITE" id="PS50887">
    <property type="entry name" value="GGDEF"/>
    <property type="match status" value="1"/>
</dbReference>
<dbReference type="SUPFAM" id="SSF141868">
    <property type="entry name" value="EAL domain-like"/>
    <property type="match status" value="1"/>
</dbReference>
<dbReference type="SMART" id="SM00052">
    <property type="entry name" value="EAL"/>
    <property type="match status" value="1"/>
</dbReference>
<feature type="domain" description="PAS" evidence="6">
    <location>
        <begin position="150"/>
        <end position="203"/>
    </location>
</feature>
<dbReference type="GO" id="GO:0000160">
    <property type="term" value="P:phosphorelay signal transduction system"/>
    <property type="evidence" value="ECO:0007669"/>
    <property type="project" value="InterPro"/>
</dbReference>
<evidence type="ECO:0000259" key="5">
    <source>
        <dbReference type="PROSITE" id="PS50110"/>
    </source>
</evidence>
<evidence type="ECO:0000313" key="9">
    <source>
        <dbReference type="EMBL" id="OCX25207.1"/>
    </source>
</evidence>
<dbReference type="InterPro" id="IPR043128">
    <property type="entry name" value="Rev_trsase/Diguanyl_cyclase"/>
</dbReference>
<dbReference type="PROSITE" id="PS50110">
    <property type="entry name" value="RESPONSE_REGULATORY"/>
    <property type="match status" value="1"/>
</dbReference>
<feature type="modified residue" description="4-aspartylphosphate" evidence="4">
    <location>
        <position position="63"/>
    </location>
</feature>
<dbReference type="NCBIfam" id="TIGR00254">
    <property type="entry name" value="GGDEF"/>
    <property type="match status" value="1"/>
</dbReference>
<dbReference type="SUPFAM" id="SSF55073">
    <property type="entry name" value="Nucleotide cyclase"/>
    <property type="match status" value="1"/>
</dbReference>
<proteinExistence type="predicted"/>
<dbReference type="InterPro" id="IPR035965">
    <property type="entry name" value="PAS-like_dom_sf"/>
</dbReference>
<evidence type="ECO:0000256" key="1">
    <source>
        <dbReference type="ARBA" id="ARBA00001946"/>
    </source>
</evidence>
<accession>A0A1C2EE14</accession>
<evidence type="ECO:0000259" key="8">
    <source>
        <dbReference type="PROSITE" id="PS50887"/>
    </source>
</evidence>
<dbReference type="InterPro" id="IPR000014">
    <property type="entry name" value="PAS"/>
</dbReference>
<dbReference type="Gene3D" id="3.40.50.2300">
    <property type="match status" value="1"/>
</dbReference>
<dbReference type="PROSITE" id="PS50112">
    <property type="entry name" value="PAS"/>
    <property type="match status" value="1"/>
</dbReference>
<gene>
    <name evidence="9" type="ORF">BBI10_02880</name>
</gene>
<dbReference type="InterPro" id="IPR000160">
    <property type="entry name" value="GGDEF_dom"/>
</dbReference>
<evidence type="ECO:0000259" key="6">
    <source>
        <dbReference type="PROSITE" id="PS50112"/>
    </source>
</evidence>
<keyword evidence="3" id="KW-0418">Kinase</keyword>
<dbReference type="InterPro" id="IPR035919">
    <property type="entry name" value="EAL_sf"/>
</dbReference>
<dbReference type="Pfam" id="PF08448">
    <property type="entry name" value="PAS_4"/>
    <property type="match status" value="1"/>
</dbReference>
<dbReference type="Pfam" id="PF00563">
    <property type="entry name" value="EAL"/>
    <property type="match status" value="1"/>
</dbReference>
<dbReference type="InterPro" id="IPR011006">
    <property type="entry name" value="CheY-like_superfamily"/>
</dbReference>
<dbReference type="GO" id="GO:0005886">
    <property type="term" value="C:plasma membrane"/>
    <property type="evidence" value="ECO:0007669"/>
    <property type="project" value="UniProtKB-SubCell"/>
</dbReference>
<dbReference type="CDD" id="cd00130">
    <property type="entry name" value="PAS"/>
    <property type="match status" value="1"/>
</dbReference>
<dbReference type="FunFam" id="3.30.70.270:FF:000001">
    <property type="entry name" value="Diguanylate cyclase domain protein"/>
    <property type="match status" value="1"/>
</dbReference>
<dbReference type="InterPro" id="IPR001633">
    <property type="entry name" value="EAL_dom"/>
</dbReference>
<evidence type="ECO:0000259" key="7">
    <source>
        <dbReference type="PROSITE" id="PS50883"/>
    </source>
</evidence>
<sequence>MECVQSLPLSGKSVLLVVDDYPENLVTMCAVLQRQDREIITAASGMEALGILLDRDVDLVLLDVQMPDMDGFEVARLMRGSLRTRLTPIIFLTANEQSRDSVHKGYASGAVDYLFKPFDPNILRPKVQALLEQQHNRRALQKLSRELESARAFNASVLANVAEGILVVSEDGVVSFANPAICRLLGMTDGELRGTALRAYLHEPSVGEWVDSGFYHHYRRADTYRVHDAVLRTPEGRQVPVSLSCAPLPAEQRAMVLSVLDMSVVRDLYSQLEHQAVTDSLTGLLNRRGFYQTVEGMLLRNEHAGKYLVVLYLDLDGFKDVNDSLGHDAGDQVLQWVGGQLKDCLRPYDVLARMGGDEFVVVIDGLDFPEHAAKVAEKLIERVSARRLVDGVEATLGASIGIAVYPDCGANLDGLLRAADIAMYEAKRAGRQQYRFFDQYMNGRARSRLMLEESVRTAIDGKDFSMVYQPQVNVVTGKTRGFEALLRWHHPDAGDVPSGVFIPLLEETRLINKLGSWIFEQGAAQRQRWSDVFPDDLIMSVSVSPAQFSLPNLAAELQRAMQIHGLKPRQLEIELTEPSLVHNLVHSRKQLQNLHDIGVRVSLDDFGAGDSSLAHLRNLDLDTLKLDRHFIGGMLGSPRDLAVARSIIDLCRMLDIEVIAEGVETYEQYEWLVDNGCQIIQGFLIAHPMPPLEAERFVEPVDLPIALQLLGQD</sequence>
<dbReference type="CDD" id="cd01949">
    <property type="entry name" value="GGDEF"/>
    <property type="match status" value="1"/>
</dbReference>
<evidence type="ECO:0000256" key="2">
    <source>
        <dbReference type="ARBA" id="ARBA00004533"/>
    </source>
</evidence>